<accession>U4PMY0</accession>
<proteinExistence type="predicted"/>
<protein>
    <submittedName>
        <fullName evidence="1">Ovule protein</fullName>
    </submittedName>
</protein>
<dbReference type="CTD" id="24104718"/>
<dbReference type="GeneID" id="24104718"/>
<gene>
    <name evidence="1" type="ORF">CELE_K04A8.20</name>
    <name evidence="1 3" type="ORF">K04A8.20</name>
</gene>
<dbReference type="Proteomes" id="UP000001940">
    <property type="component" value="Chromosome V"/>
</dbReference>
<sequence length="114" mass="13024">MNSISYSSHSSILLPFNLFLRSSSVVWLLPHLNTVFSSHVHIFSSQTLKRFALHIHTHTQIFCAMTTETARQFDLQTTGIHEGIKNLGIICMMLLQFQLSSVELLKLFMTETDI</sequence>
<name>U4PMY0_CAEEL</name>
<dbReference type="Bgee" id="WBGene00235332">
    <property type="expression patterns" value="Expressed in larva and 1 other cell type or tissue"/>
</dbReference>
<dbReference type="RefSeq" id="NP_001294775.1">
    <property type="nucleotide sequence ID" value="NM_001307846.1"/>
</dbReference>
<dbReference type="EMBL" id="BX284605">
    <property type="protein sequence ID" value="CDH93449.1"/>
    <property type="molecule type" value="Genomic_DNA"/>
</dbReference>
<organism evidence="1 2">
    <name type="scientific">Caenorhabditis elegans</name>
    <dbReference type="NCBI Taxonomy" id="6239"/>
    <lineage>
        <taxon>Eukaryota</taxon>
        <taxon>Metazoa</taxon>
        <taxon>Ecdysozoa</taxon>
        <taxon>Nematoda</taxon>
        <taxon>Chromadorea</taxon>
        <taxon>Rhabditida</taxon>
        <taxon>Rhabditina</taxon>
        <taxon>Rhabditomorpha</taxon>
        <taxon>Rhabditoidea</taxon>
        <taxon>Rhabditidae</taxon>
        <taxon>Peloderinae</taxon>
        <taxon>Caenorhabditis</taxon>
    </lineage>
</organism>
<keyword evidence="2" id="KW-1185">Reference proteome</keyword>
<dbReference type="KEGG" id="cel:CELE_K04A8.20"/>
<dbReference type="WormBase" id="K04A8.20">
    <property type="protein sequence ID" value="CE48562"/>
    <property type="gene ID" value="WBGene00235332"/>
</dbReference>
<dbReference type="PaxDb" id="6239-K04A8.20"/>
<reference evidence="1 2" key="1">
    <citation type="journal article" date="1998" name="Science">
        <title>Genome sequence of the nematode C. elegans: a platform for investigating biology.</title>
        <authorList>
            <consortium name="The C. elegans sequencing consortium"/>
            <person name="Sulson J.E."/>
            <person name="Waterston R."/>
        </authorList>
    </citation>
    <scope>NUCLEOTIDE SEQUENCE [LARGE SCALE GENOMIC DNA]</scope>
    <source>
        <strain evidence="1 2">Bristol N2</strain>
    </source>
</reference>
<dbReference type="InParanoid" id="U4PMY0"/>
<evidence type="ECO:0000313" key="3">
    <source>
        <dbReference type="WormBase" id="K04A8.20"/>
    </source>
</evidence>
<dbReference type="HOGENOM" id="CLU_2123284_0_0_1"/>
<evidence type="ECO:0000313" key="1">
    <source>
        <dbReference type="EMBL" id="CDH93449.1"/>
    </source>
</evidence>
<dbReference type="AGR" id="WB:WBGene00235332"/>
<dbReference type="AlphaFoldDB" id="U4PMY0"/>
<evidence type="ECO:0000313" key="2">
    <source>
        <dbReference type="Proteomes" id="UP000001940"/>
    </source>
</evidence>